<dbReference type="Pfam" id="PF25257">
    <property type="entry name" value="DUF7858"/>
    <property type="match status" value="1"/>
</dbReference>
<name>A0ABD5NE55_9EURY</name>
<evidence type="ECO:0000313" key="1">
    <source>
        <dbReference type="EMBL" id="MFC3477663.1"/>
    </source>
</evidence>
<accession>A0ABD5NE55</accession>
<organism evidence="1 2">
    <name type="scientific">Halobacterium litoreum</name>
    <dbReference type="NCBI Taxonomy" id="2039234"/>
    <lineage>
        <taxon>Archaea</taxon>
        <taxon>Methanobacteriati</taxon>
        <taxon>Methanobacteriota</taxon>
        <taxon>Stenosarchaea group</taxon>
        <taxon>Halobacteria</taxon>
        <taxon>Halobacteriales</taxon>
        <taxon>Halobacteriaceae</taxon>
        <taxon>Halobacterium</taxon>
    </lineage>
</organism>
<dbReference type="InterPro" id="IPR057180">
    <property type="entry name" value="DUF7858"/>
</dbReference>
<dbReference type="AlphaFoldDB" id="A0ABD5NE55"/>
<proteinExistence type="predicted"/>
<keyword evidence="2" id="KW-1185">Reference proteome</keyword>
<dbReference type="EMBL" id="JBHRWN010000002">
    <property type="protein sequence ID" value="MFC3477663.1"/>
    <property type="molecule type" value="Genomic_DNA"/>
</dbReference>
<protein>
    <recommendedName>
        <fullName evidence="3">Transcriptional regulator, RpiR family</fullName>
    </recommendedName>
</protein>
<evidence type="ECO:0008006" key="3">
    <source>
        <dbReference type="Google" id="ProtNLM"/>
    </source>
</evidence>
<dbReference type="RefSeq" id="WP_232571212.1">
    <property type="nucleotide sequence ID" value="NZ_CP089466.1"/>
</dbReference>
<sequence>MGLSDIAEGVTVTTRQRDRGVASVDRTDEPLADRLAALDGDLPCAPSAAAAIAESYTSGGSVGDAAEAAGVAPTTATKALHRLGFAGVTPFSPLQRNILNDWLDARLTRAEAIELTGASEREFALAAYVATHDELAGAAEAVESALSSASDAMVDKRDALGATLPESG</sequence>
<gene>
    <name evidence="1" type="ORF">ACFOKC_07990</name>
</gene>
<dbReference type="GeneID" id="69116404"/>
<evidence type="ECO:0000313" key="2">
    <source>
        <dbReference type="Proteomes" id="UP001595660"/>
    </source>
</evidence>
<reference evidence="1 2" key="1">
    <citation type="journal article" date="2019" name="Int. J. Syst. Evol. Microbiol.">
        <title>The Global Catalogue of Microorganisms (GCM) 10K type strain sequencing project: providing services to taxonomists for standard genome sequencing and annotation.</title>
        <authorList>
            <consortium name="The Broad Institute Genomics Platform"/>
            <consortium name="The Broad Institute Genome Sequencing Center for Infectious Disease"/>
            <person name="Wu L."/>
            <person name="Ma J."/>
        </authorList>
    </citation>
    <scope>NUCLEOTIDE SEQUENCE [LARGE SCALE GENOMIC DNA]</scope>
    <source>
        <strain evidence="1 2">CGMCC 1.12562</strain>
    </source>
</reference>
<dbReference type="Proteomes" id="UP001595660">
    <property type="component" value="Unassembled WGS sequence"/>
</dbReference>
<comment type="caution">
    <text evidence="1">The sequence shown here is derived from an EMBL/GenBank/DDBJ whole genome shotgun (WGS) entry which is preliminary data.</text>
</comment>